<comment type="similarity">
    <text evidence="3">Belongs to the glycosyltransferase 9 family.</text>
</comment>
<dbReference type="GO" id="GO:0008713">
    <property type="term" value="F:ADP-heptose-lipopolysaccharide heptosyltransferase activity"/>
    <property type="evidence" value="ECO:0007669"/>
    <property type="project" value="UniProtKB-EC"/>
</dbReference>
<keyword evidence="7" id="KW-1185">Reference proteome</keyword>
<dbReference type="GO" id="GO:0005829">
    <property type="term" value="C:cytosol"/>
    <property type="evidence" value="ECO:0007669"/>
    <property type="project" value="TreeGrafter"/>
</dbReference>
<dbReference type="PANTHER" id="PTHR30160:SF7">
    <property type="entry name" value="ADP-HEPTOSE--LPS HEPTOSYLTRANSFERASE 2"/>
    <property type="match status" value="1"/>
</dbReference>
<dbReference type="PANTHER" id="PTHR30160">
    <property type="entry name" value="TETRAACYLDISACCHARIDE 4'-KINASE-RELATED"/>
    <property type="match status" value="1"/>
</dbReference>
<proteinExistence type="inferred from homology"/>
<evidence type="ECO:0000313" key="7">
    <source>
        <dbReference type="Proteomes" id="UP000275137"/>
    </source>
</evidence>
<dbReference type="Gene3D" id="3.40.50.2000">
    <property type="entry name" value="Glycogen Phosphorylase B"/>
    <property type="match status" value="2"/>
</dbReference>
<dbReference type="FunFam" id="3.40.50.2000:FF:000023">
    <property type="entry name" value="ADP-heptose--LPS heptosyltransferase II"/>
    <property type="match status" value="1"/>
</dbReference>
<dbReference type="EMBL" id="RJVP01000005">
    <property type="protein sequence ID" value="ROH85498.1"/>
    <property type="molecule type" value="Genomic_DNA"/>
</dbReference>
<dbReference type="EC" id="2.4.99.24" evidence="4"/>
<dbReference type="InterPro" id="IPR002201">
    <property type="entry name" value="Glyco_trans_9"/>
</dbReference>
<evidence type="ECO:0000256" key="3">
    <source>
        <dbReference type="ARBA" id="ARBA00043995"/>
    </source>
</evidence>
<sequence>MAAKILIFGPSWVGDMVLAHSLFRAIKQSQPDAVIDVAAPSWTLPLLERMPEVRRGIALPFRHGELALRARIAMGRRLRDEGYTQTILLTNSFKSAILPFATRIPQRTGFVGELRYGLLNDLRRLDKQRLPRTVDRFLALARPANDRSVPTPPQPRLIADQVNAQAALQGLGHALPQQPVLGLCPGAEYGEAKRWPIAYYAEVANAALAAGWQVWLFGSEKDMPVTAEINQRADGLCLDLGGRTKLGDAIDLMSLTSAVVSNDSGLMHVAAALDKKVIAIYGSSDPAHTPPMNAQAVIVYLGLGCSPCFKRKCPLGHLDCLTKIKPSQIIAAIPLDNDRHE</sequence>
<dbReference type="SUPFAM" id="SSF53756">
    <property type="entry name" value="UDP-Glycosyltransferase/glycogen phosphorylase"/>
    <property type="match status" value="1"/>
</dbReference>
<dbReference type="GO" id="GO:0009244">
    <property type="term" value="P:lipopolysaccharide core region biosynthetic process"/>
    <property type="evidence" value="ECO:0007669"/>
    <property type="project" value="TreeGrafter"/>
</dbReference>
<name>A0A3N0UZ29_9PROT</name>
<evidence type="ECO:0000313" key="6">
    <source>
        <dbReference type="EMBL" id="ROH85498.1"/>
    </source>
</evidence>
<accession>A0A3N0UZ29</accession>
<dbReference type="Proteomes" id="UP000275137">
    <property type="component" value="Unassembled WGS sequence"/>
</dbReference>
<evidence type="ECO:0000256" key="4">
    <source>
        <dbReference type="ARBA" id="ARBA00044042"/>
    </source>
</evidence>
<dbReference type="CDD" id="cd03789">
    <property type="entry name" value="GT9_LPS_heptosyltransferase"/>
    <property type="match status" value="1"/>
</dbReference>
<dbReference type="InterPro" id="IPR051199">
    <property type="entry name" value="LPS_LOS_Heptosyltrfase"/>
</dbReference>
<dbReference type="NCBIfam" id="TIGR02195">
    <property type="entry name" value="heptsyl_trn_II"/>
    <property type="match status" value="1"/>
</dbReference>
<dbReference type="AlphaFoldDB" id="A0A3N0UZ29"/>
<dbReference type="Pfam" id="PF01075">
    <property type="entry name" value="Glyco_transf_9"/>
    <property type="match status" value="1"/>
</dbReference>
<dbReference type="RefSeq" id="WP_123237817.1">
    <property type="nucleotide sequence ID" value="NZ_RJVP01000005.1"/>
</dbReference>
<evidence type="ECO:0000256" key="5">
    <source>
        <dbReference type="ARBA" id="ARBA00047503"/>
    </source>
</evidence>
<comment type="caution">
    <text evidence="6">The sequence shown here is derived from an EMBL/GenBank/DDBJ whole genome shotgun (WGS) entry which is preliminary data.</text>
</comment>
<protein>
    <recommendedName>
        <fullName evidence="4">lipopolysaccharide heptosyltransferase II</fullName>
        <ecNumber evidence="4">2.4.99.24</ecNumber>
    </recommendedName>
</protein>
<keyword evidence="1" id="KW-0328">Glycosyltransferase</keyword>
<comment type="catalytic activity">
    <reaction evidence="5">
        <text>an L-alpha-D-Hep-(1-&gt;5)-[alpha-Kdo-(2-&gt;4)]-alpha-Kdo-(2-&gt;6)-lipid A + ADP-L-glycero-beta-D-manno-heptose = an L-alpha-D-Hep-(1-&gt;3)-L-alpha-D-Hep-(1-&gt;5)-[alpha-Kdo-(2-&gt;4)]-alpha-Kdo-(2-&gt;6)-lipid A + ADP + H(+)</text>
        <dbReference type="Rhea" id="RHEA:74071"/>
        <dbReference type="ChEBI" id="CHEBI:15378"/>
        <dbReference type="ChEBI" id="CHEBI:61506"/>
        <dbReference type="ChEBI" id="CHEBI:193068"/>
        <dbReference type="ChEBI" id="CHEBI:193069"/>
        <dbReference type="ChEBI" id="CHEBI:456216"/>
        <dbReference type="EC" id="2.4.99.24"/>
    </reaction>
</comment>
<dbReference type="InterPro" id="IPR011910">
    <property type="entry name" value="RfaF"/>
</dbReference>
<reference evidence="6 7" key="1">
    <citation type="submission" date="2018-10" db="EMBL/GenBank/DDBJ databases">
        <authorList>
            <person name="Chen W.-M."/>
        </authorList>
    </citation>
    <scope>NUCLEOTIDE SEQUENCE [LARGE SCALE GENOMIC DNA]</scope>
    <source>
        <strain evidence="6 7">H-5</strain>
    </source>
</reference>
<evidence type="ECO:0000256" key="2">
    <source>
        <dbReference type="ARBA" id="ARBA00022679"/>
    </source>
</evidence>
<keyword evidence="2 6" id="KW-0808">Transferase</keyword>
<evidence type="ECO:0000256" key="1">
    <source>
        <dbReference type="ARBA" id="ARBA00022676"/>
    </source>
</evidence>
<organism evidence="6 7">
    <name type="scientific">Pseudomethylobacillus aquaticus</name>
    <dbReference type="NCBI Taxonomy" id="2676064"/>
    <lineage>
        <taxon>Bacteria</taxon>
        <taxon>Pseudomonadati</taxon>
        <taxon>Pseudomonadota</taxon>
        <taxon>Betaproteobacteria</taxon>
        <taxon>Nitrosomonadales</taxon>
        <taxon>Methylophilaceae</taxon>
        <taxon>Pseudomethylobacillus</taxon>
    </lineage>
</organism>
<gene>
    <name evidence="6" type="primary">waaF</name>
    <name evidence="6" type="ORF">ED236_09965</name>
</gene>